<dbReference type="AlphaFoldDB" id="X0Y2R7"/>
<proteinExistence type="predicted"/>
<name>X0Y2R7_9ZZZZ</name>
<sequence length="124" mass="12540">MRGGVQGATNDFEDLGEAIGGVGNGLGALNLGDVGLPGSVPGFANGGNFTVPSGYNNDDFMIGLSSGEEVNITPAGASTTNFNMTNNISSDGGPIGRDFAFDFQKMVQRNTGGIQTYLKSLAGA</sequence>
<evidence type="ECO:0000313" key="1">
    <source>
        <dbReference type="EMBL" id="GAG31206.1"/>
    </source>
</evidence>
<gene>
    <name evidence="1" type="ORF">S01H1_61073</name>
</gene>
<reference evidence="1" key="1">
    <citation type="journal article" date="2014" name="Front. Microbiol.">
        <title>High frequency of phylogenetically diverse reductive dehalogenase-homologous genes in deep subseafloor sedimentary metagenomes.</title>
        <authorList>
            <person name="Kawai M."/>
            <person name="Futagami T."/>
            <person name="Toyoda A."/>
            <person name="Takaki Y."/>
            <person name="Nishi S."/>
            <person name="Hori S."/>
            <person name="Arai W."/>
            <person name="Tsubouchi T."/>
            <person name="Morono Y."/>
            <person name="Uchiyama I."/>
            <person name="Ito T."/>
            <person name="Fujiyama A."/>
            <person name="Inagaki F."/>
            <person name="Takami H."/>
        </authorList>
    </citation>
    <scope>NUCLEOTIDE SEQUENCE</scope>
    <source>
        <strain evidence="1">Expedition CK06-06</strain>
    </source>
</reference>
<accession>X0Y2R7</accession>
<dbReference type="EMBL" id="BARS01040026">
    <property type="protein sequence ID" value="GAG31206.1"/>
    <property type="molecule type" value="Genomic_DNA"/>
</dbReference>
<protein>
    <submittedName>
        <fullName evidence="1">Uncharacterized protein</fullName>
    </submittedName>
</protein>
<organism evidence="1">
    <name type="scientific">marine sediment metagenome</name>
    <dbReference type="NCBI Taxonomy" id="412755"/>
    <lineage>
        <taxon>unclassified sequences</taxon>
        <taxon>metagenomes</taxon>
        <taxon>ecological metagenomes</taxon>
    </lineage>
</organism>
<comment type="caution">
    <text evidence="1">The sequence shown here is derived from an EMBL/GenBank/DDBJ whole genome shotgun (WGS) entry which is preliminary data.</text>
</comment>